<dbReference type="AlphaFoldDB" id="A0A0A9BEM2"/>
<proteinExistence type="predicted"/>
<reference evidence="1" key="2">
    <citation type="journal article" date="2015" name="Data Brief">
        <title>Shoot transcriptome of the giant reed, Arundo donax.</title>
        <authorList>
            <person name="Barrero R.A."/>
            <person name="Guerrero F.D."/>
            <person name="Moolhuijzen P."/>
            <person name="Goolsby J.A."/>
            <person name="Tidwell J."/>
            <person name="Bellgard S.E."/>
            <person name="Bellgard M.I."/>
        </authorList>
    </citation>
    <scope>NUCLEOTIDE SEQUENCE</scope>
    <source>
        <tissue evidence="1">Shoot tissue taken approximately 20 cm above the soil surface</tissue>
    </source>
</reference>
<sequence length="30" mass="3494">MNFEFNDITCFTYFTSPVCNLSLDRLASIM</sequence>
<reference evidence="1" key="1">
    <citation type="submission" date="2014-09" db="EMBL/GenBank/DDBJ databases">
        <authorList>
            <person name="Magalhaes I.L.F."/>
            <person name="Oliveira U."/>
            <person name="Santos F.R."/>
            <person name="Vidigal T.H.D.A."/>
            <person name="Brescovit A.D."/>
            <person name="Santos A.J."/>
        </authorList>
    </citation>
    <scope>NUCLEOTIDE SEQUENCE</scope>
    <source>
        <tissue evidence="1">Shoot tissue taken approximately 20 cm above the soil surface</tissue>
    </source>
</reference>
<evidence type="ECO:0000313" key="1">
    <source>
        <dbReference type="EMBL" id="JAD60583.1"/>
    </source>
</evidence>
<protein>
    <submittedName>
        <fullName evidence="1">Uncharacterized protein</fullName>
    </submittedName>
</protein>
<organism evidence="1">
    <name type="scientific">Arundo donax</name>
    <name type="common">Giant reed</name>
    <name type="synonym">Donax arundinaceus</name>
    <dbReference type="NCBI Taxonomy" id="35708"/>
    <lineage>
        <taxon>Eukaryota</taxon>
        <taxon>Viridiplantae</taxon>
        <taxon>Streptophyta</taxon>
        <taxon>Embryophyta</taxon>
        <taxon>Tracheophyta</taxon>
        <taxon>Spermatophyta</taxon>
        <taxon>Magnoliopsida</taxon>
        <taxon>Liliopsida</taxon>
        <taxon>Poales</taxon>
        <taxon>Poaceae</taxon>
        <taxon>PACMAD clade</taxon>
        <taxon>Arundinoideae</taxon>
        <taxon>Arundineae</taxon>
        <taxon>Arundo</taxon>
    </lineage>
</organism>
<accession>A0A0A9BEM2</accession>
<name>A0A0A9BEM2_ARUDO</name>
<dbReference type="EMBL" id="GBRH01237312">
    <property type="protein sequence ID" value="JAD60583.1"/>
    <property type="molecule type" value="Transcribed_RNA"/>
</dbReference>